<dbReference type="Gene3D" id="3.30.1150.10">
    <property type="match status" value="1"/>
</dbReference>
<dbReference type="AlphaFoldDB" id="A0A1M5VWS6"/>
<protein>
    <recommendedName>
        <fullName evidence="4">TonB protein C-terminal</fullName>
    </recommendedName>
</protein>
<evidence type="ECO:0000256" key="1">
    <source>
        <dbReference type="SAM" id="SignalP"/>
    </source>
</evidence>
<feature type="chain" id="PRO_5012725673" description="TonB protein C-terminal" evidence="1">
    <location>
        <begin position="23"/>
        <end position="164"/>
    </location>
</feature>
<evidence type="ECO:0000313" key="2">
    <source>
        <dbReference type="EMBL" id="SHH79630.1"/>
    </source>
</evidence>
<dbReference type="eggNOG" id="ENOG5033SD2">
    <property type="taxonomic scope" value="Bacteria"/>
</dbReference>
<feature type="signal peptide" evidence="1">
    <location>
        <begin position="1"/>
        <end position="22"/>
    </location>
</feature>
<dbReference type="EMBL" id="FQWT01000007">
    <property type="protein sequence ID" value="SHH79630.1"/>
    <property type="molecule type" value="Genomic_DNA"/>
</dbReference>
<proteinExistence type="predicted"/>
<dbReference type="STRING" id="421058.SAMN05421866_3769"/>
<sequence length="164" mass="18726">MNRPMKVFTLLIALFIANFTFAQDIEERDDNQITETNKNLLKIDIKEPLLQVAVKNCNDFKAAAFEGGVAVYKQTLQKFMYDYLNSDFYVLNGDFTFTLTVDETGKVTNIEGSPKVANSTYFFDDMKYVVRRIKKNWIPASCDGKPVTSQIKLKMNFSSIATDL</sequence>
<keyword evidence="1" id="KW-0732">Signal</keyword>
<organism evidence="2 3">
    <name type="scientific">Chryseobacterium oranimense</name>
    <dbReference type="NCBI Taxonomy" id="421058"/>
    <lineage>
        <taxon>Bacteria</taxon>
        <taxon>Pseudomonadati</taxon>
        <taxon>Bacteroidota</taxon>
        <taxon>Flavobacteriia</taxon>
        <taxon>Flavobacteriales</taxon>
        <taxon>Weeksellaceae</taxon>
        <taxon>Chryseobacterium group</taxon>
        <taxon>Chryseobacterium</taxon>
    </lineage>
</organism>
<gene>
    <name evidence="2" type="ORF">SAMN05421866_3769</name>
</gene>
<evidence type="ECO:0000313" key="3">
    <source>
        <dbReference type="Proteomes" id="UP000184047"/>
    </source>
</evidence>
<name>A0A1M5VWS6_9FLAO</name>
<keyword evidence="3" id="KW-1185">Reference proteome</keyword>
<accession>A0A1M5VWS6</accession>
<evidence type="ECO:0008006" key="4">
    <source>
        <dbReference type="Google" id="ProtNLM"/>
    </source>
</evidence>
<reference evidence="3" key="1">
    <citation type="submission" date="2016-11" db="EMBL/GenBank/DDBJ databases">
        <authorList>
            <person name="Varghese N."/>
            <person name="Submissions S."/>
        </authorList>
    </citation>
    <scope>NUCLEOTIDE SEQUENCE [LARGE SCALE GENOMIC DNA]</scope>
    <source>
        <strain evidence="3">DSM 19055</strain>
    </source>
</reference>
<dbReference type="Proteomes" id="UP000184047">
    <property type="component" value="Unassembled WGS sequence"/>
</dbReference>